<dbReference type="Proteomes" id="UP000310708">
    <property type="component" value="Unassembled WGS sequence"/>
</dbReference>
<proteinExistence type="predicted"/>
<dbReference type="Proteomes" id="UP000305362">
    <property type="component" value="Unassembled WGS sequence"/>
</dbReference>
<protein>
    <submittedName>
        <fullName evidence="3">Uncharacterized protein</fullName>
    </submittedName>
</protein>
<organism evidence="3 9">
    <name type="scientific">Wallemia mellicola</name>
    <dbReference type="NCBI Taxonomy" id="1708541"/>
    <lineage>
        <taxon>Eukaryota</taxon>
        <taxon>Fungi</taxon>
        <taxon>Dikarya</taxon>
        <taxon>Basidiomycota</taxon>
        <taxon>Wallemiomycotina</taxon>
        <taxon>Wallemiomycetes</taxon>
        <taxon>Wallemiales</taxon>
        <taxon>Wallemiaceae</taxon>
        <taxon>Wallemia</taxon>
    </lineage>
</organism>
<dbReference type="Proteomes" id="UP000309601">
    <property type="component" value="Unassembled WGS sequence"/>
</dbReference>
<sequence length="125" mass="14250">MDIDVNILGIIYKQVIVDVATSLKNPQSKESSEILKKRIQSFEAIAENIETRIRRTRDVIARDINKHQQEIQQKEVQENAPEETPAEVAPTTIEDNSLSNNTFSIDFDNSLMENDLDLFGDPYLS</sequence>
<evidence type="ECO:0000313" key="7">
    <source>
        <dbReference type="Proteomes" id="UP000307169"/>
    </source>
</evidence>
<evidence type="ECO:0000313" key="2">
    <source>
        <dbReference type="EMBL" id="TIB99441.1"/>
    </source>
</evidence>
<dbReference type="EMBL" id="SPRV01000007">
    <property type="protein sequence ID" value="TIC70427.1"/>
    <property type="molecule type" value="Genomic_DNA"/>
</dbReference>
<reference evidence="6 7" key="1">
    <citation type="submission" date="2019-03" db="EMBL/GenBank/DDBJ databases">
        <title>Sequencing 25 genomes of Wallemia mellicola.</title>
        <authorList>
            <person name="Gostincar C."/>
        </authorList>
    </citation>
    <scope>NUCLEOTIDE SEQUENCE [LARGE SCALE GENOMIC DNA]</scope>
    <source>
        <strain evidence="2 7">EXF-1262</strain>
        <strain evidence="4 8">EXF-1274</strain>
        <strain evidence="5 6">EXF-1277</strain>
        <strain evidence="3 9">EXF-757</strain>
    </source>
</reference>
<evidence type="ECO:0000313" key="3">
    <source>
        <dbReference type="EMBL" id="TIC64491.1"/>
    </source>
</evidence>
<dbReference type="EMBL" id="SPRX01000033">
    <property type="protein sequence ID" value="TIC64491.1"/>
    <property type="molecule type" value="Genomic_DNA"/>
</dbReference>
<accession>A0A4T0RTA6</accession>
<evidence type="ECO:0000313" key="6">
    <source>
        <dbReference type="Proteomes" id="UP000305362"/>
    </source>
</evidence>
<evidence type="ECO:0000313" key="5">
    <source>
        <dbReference type="EMBL" id="TIC70427.1"/>
    </source>
</evidence>
<evidence type="ECO:0000313" key="8">
    <source>
        <dbReference type="Proteomes" id="UP000309601"/>
    </source>
</evidence>
<feature type="region of interest" description="Disordered" evidence="1">
    <location>
        <begin position="69"/>
        <end position="99"/>
    </location>
</feature>
<evidence type="ECO:0000256" key="1">
    <source>
        <dbReference type="SAM" id="MobiDB-lite"/>
    </source>
</evidence>
<comment type="caution">
    <text evidence="3">The sequence shown here is derived from an EMBL/GenBank/DDBJ whole genome shotgun (WGS) entry which is preliminary data.</text>
</comment>
<evidence type="ECO:0000313" key="4">
    <source>
        <dbReference type="EMBL" id="TIC66938.1"/>
    </source>
</evidence>
<name>A0A4T0RTA6_9BASI</name>
<dbReference type="Proteomes" id="UP000307169">
    <property type="component" value="Unassembled WGS sequence"/>
</dbReference>
<dbReference type="AlphaFoldDB" id="A0A4T0RTA6"/>
<evidence type="ECO:0000313" key="9">
    <source>
        <dbReference type="Proteomes" id="UP000310708"/>
    </source>
</evidence>
<dbReference type="EMBL" id="SPRW01000014">
    <property type="protein sequence ID" value="TIC66938.1"/>
    <property type="molecule type" value="Genomic_DNA"/>
</dbReference>
<gene>
    <name evidence="3" type="ORF">E3Q01_02716</name>
    <name evidence="4" type="ORF">E3Q02_01702</name>
    <name evidence="5" type="ORF">E3Q03_01012</name>
    <name evidence="2" type="ORF">E3Q17_02603</name>
</gene>
<dbReference type="EMBL" id="SPRH01000030">
    <property type="protein sequence ID" value="TIB99441.1"/>
    <property type="molecule type" value="Genomic_DNA"/>
</dbReference>